<proteinExistence type="predicted"/>
<dbReference type="PANTHER" id="PTHR12303">
    <property type="entry name" value="CARNOSINE N-METHYLTRANSFERASE"/>
    <property type="match status" value="1"/>
</dbReference>
<dbReference type="SMART" id="SM01296">
    <property type="entry name" value="N2227"/>
    <property type="match status" value="1"/>
</dbReference>
<dbReference type="GO" id="GO:0005634">
    <property type="term" value="C:nucleus"/>
    <property type="evidence" value="ECO:0007669"/>
    <property type="project" value="TreeGrafter"/>
</dbReference>
<dbReference type="GO" id="GO:0005829">
    <property type="term" value="C:cytosol"/>
    <property type="evidence" value="ECO:0007669"/>
    <property type="project" value="TreeGrafter"/>
</dbReference>
<protein>
    <submittedName>
        <fullName evidence="5">Uncharacterized protein</fullName>
    </submittedName>
</protein>
<keyword evidence="3" id="KW-0949">S-adenosyl-L-methionine</keyword>
<dbReference type="InterPro" id="IPR012901">
    <property type="entry name" value="CARME"/>
</dbReference>
<dbReference type="AlphaFoldDB" id="A0AAV2RM80"/>
<evidence type="ECO:0000256" key="3">
    <source>
        <dbReference type="ARBA" id="ARBA00022691"/>
    </source>
</evidence>
<dbReference type="EMBL" id="CAXKWB010026142">
    <property type="protein sequence ID" value="CAL4129629.1"/>
    <property type="molecule type" value="Genomic_DNA"/>
</dbReference>
<dbReference type="Proteomes" id="UP001497623">
    <property type="component" value="Unassembled WGS sequence"/>
</dbReference>
<feature type="non-terminal residue" evidence="5">
    <location>
        <position position="390"/>
    </location>
</feature>
<evidence type="ECO:0000313" key="6">
    <source>
        <dbReference type="Proteomes" id="UP001497623"/>
    </source>
</evidence>
<accession>A0AAV2RM80</accession>
<keyword evidence="1" id="KW-0489">Methyltransferase</keyword>
<dbReference type="GO" id="GO:0032259">
    <property type="term" value="P:methylation"/>
    <property type="evidence" value="ECO:0007669"/>
    <property type="project" value="UniProtKB-KW"/>
</dbReference>
<name>A0AAV2RM80_MEGNR</name>
<dbReference type="PANTHER" id="PTHR12303:SF6">
    <property type="entry name" value="CARNOSINE N-METHYLTRANSFERASE"/>
    <property type="match status" value="1"/>
</dbReference>
<reference evidence="5 6" key="1">
    <citation type="submission" date="2024-05" db="EMBL/GenBank/DDBJ databases">
        <authorList>
            <person name="Wallberg A."/>
        </authorList>
    </citation>
    <scope>NUCLEOTIDE SEQUENCE [LARGE SCALE GENOMIC DNA]</scope>
</reference>
<gene>
    <name evidence="5" type="ORF">MNOR_LOCUS26332</name>
</gene>
<dbReference type="GO" id="GO:0030735">
    <property type="term" value="F:carnosine N-methyltransferase activity"/>
    <property type="evidence" value="ECO:0007669"/>
    <property type="project" value="TreeGrafter"/>
</dbReference>
<evidence type="ECO:0000256" key="1">
    <source>
        <dbReference type="ARBA" id="ARBA00022603"/>
    </source>
</evidence>
<evidence type="ECO:0000256" key="4">
    <source>
        <dbReference type="SAM" id="MobiDB-lite"/>
    </source>
</evidence>
<dbReference type="GO" id="GO:0035498">
    <property type="term" value="P:carnosine metabolic process"/>
    <property type="evidence" value="ECO:0007669"/>
    <property type="project" value="TreeGrafter"/>
</dbReference>
<organism evidence="5 6">
    <name type="scientific">Meganyctiphanes norvegica</name>
    <name type="common">Northern krill</name>
    <name type="synonym">Thysanopoda norvegica</name>
    <dbReference type="NCBI Taxonomy" id="48144"/>
    <lineage>
        <taxon>Eukaryota</taxon>
        <taxon>Metazoa</taxon>
        <taxon>Ecdysozoa</taxon>
        <taxon>Arthropoda</taxon>
        <taxon>Crustacea</taxon>
        <taxon>Multicrustacea</taxon>
        <taxon>Malacostraca</taxon>
        <taxon>Eumalacostraca</taxon>
        <taxon>Eucarida</taxon>
        <taxon>Euphausiacea</taxon>
        <taxon>Euphausiidae</taxon>
        <taxon>Meganyctiphanes</taxon>
    </lineage>
</organism>
<evidence type="ECO:0000313" key="5">
    <source>
        <dbReference type="EMBL" id="CAL4129629.1"/>
    </source>
</evidence>
<feature type="region of interest" description="Disordered" evidence="4">
    <location>
        <begin position="1"/>
        <end position="31"/>
    </location>
</feature>
<dbReference type="Pfam" id="PF07942">
    <property type="entry name" value="CARME"/>
    <property type="match status" value="1"/>
</dbReference>
<comment type="caution">
    <text evidence="5">The sequence shown here is derived from an EMBL/GenBank/DDBJ whole genome shotgun (WGS) entry which is preliminary data.</text>
</comment>
<keyword evidence="2" id="KW-0808">Transferase</keyword>
<keyword evidence="6" id="KW-1185">Reference proteome</keyword>
<sequence length="390" mass="44896">MKHRKFHQESQNSNVKTIRGAGPAVDNVDDMEHDKNAEDAEVQEREHFKRIVVAFKAYKNNALQRINEKYKYMKTMSDKHQALLKSYKKHLDQQKVCVEHNAEVIKLIIRDVETMFENVQHDDINGENITPSVMASDIDKVQSTLRQLVRDWSSSGEHERQQCYAPIINQIEHLFPDTKSKQIGQINFFINLRSLGNKPSTLTLCGFYGHTSDLTSVIHFDQMNIIECSNGVNSLQVYPWVHSGSNTVKNEDQLRSAFIPDVDPSDLPENSQFTMAAGDFLEVILIQPLSYSKYSIFHLCSVHITFIVFTYEVIHCGYWVNLGPLLYHFSDQLDEKSIEPSYEEVKSIITGIGFNYIVEDMGIQTTYTQDVTSMLKYEYDSVFFVVQKPV</sequence>
<evidence type="ECO:0000256" key="2">
    <source>
        <dbReference type="ARBA" id="ARBA00022679"/>
    </source>
</evidence>